<accession>A0AAU9RT09</accession>
<evidence type="ECO:0000313" key="4">
    <source>
        <dbReference type="Proteomes" id="UP000836841"/>
    </source>
</evidence>
<dbReference type="Pfam" id="PF14299">
    <property type="entry name" value="PP2"/>
    <property type="match status" value="1"/>
</dbReference>
<dbReference type="AlphaFoldDB" id="A0AAU9RT09"/>
<keyword evidence="4" id="KW-1185">Reference proteome</keyword>
<name>A0AAU9RT09_THLAR</name>
<dbReference type="Proteomes" id="UP000836841">
    <property type="component" value="Chromosome 2"/>
</dbReference>
<keyword evidence="1" id="KW-1133">Transmembrane helix</keyword>
<dbReference type="EMBL" id="OU466858">
    <property type="protein sequence ID" value="CAH2046378.1"/>
    <property type="molecule type" value="Genomic_DNA"/>
</dbReference>
<sequence>MKKMYFIQMAVVCLIIAVVAVDVMKRSSVTTVAAELFSLAAAMTLVIKLWVLERQNHNVATKTRQNDKVFMINARDLSITWSDDPEYWSWLRLPNEKPKLQKRIYLFIPRRTYHVSN</sequence>
<evidence type="ECO:0000256" key="2">
    <source>
        <dbReference type="SAM" id="SignalP"/>
    </source>
</evidence>
<evidence type="ECO:0000313" key="3">
    <source>
        <dbReference type="EMBL" id="CAH2046378.1"/>
    </source>
</evidence>
<feature type="chain" id="PRO_5043863354" evidence="2">
    <location>
        <begin position="21"/>
        <end position="117"/>
    </location>
</feature>
<keyword evidence="2" id="KW-0732">Signal</keyword>
<dbReference type="InterPro" id="IPR025886">
    <property type="entry name" value="PP2-like"/>
</dbReference>
<protein>
    <submittedName>
        <fullName evidence="3">Uncharacterized protein</fullName>
    </submittedName>
</protein>
<proteinExistence type="predicted"/>
<reference evidence="3 4" key="1">
    <citation type="submission" date="2022-03" db="EMBL/GenBank/DDBJ databases">
        <authorList>
            <person name="Nunn A."/>
            <person name="Chopra R."/>
            <person name="Nunn A."/>
            <person name="Contreras Garrido A."/>
        </authorList>
    </citation>
    <scope>NUCLEOTIDE SEQUENCE [LARGE SCALE GENOMIC DNA]</scope>
</reference>
<feature type="signal peptide" evidence="2">
    <location>
        <begin position="1"/>
        <end position="20"/>
    </location>
</feature>
<feature type="transmembrane region" description="Helical" evidence="1">
    <location>
        <begin position="30"/>
        <end position="52"/>
    </location>
</feature>
<keyword evidence="1" id="KW-0472">Membrane</keyword>
<keyword evidence="1" id="KW-0812">Transmembrane</keyword>
<organism evidence="3 4">
    <name type="scientific">Thlaspi arvense</name>
    <name type="common">Field penny-cress</name>
    <dbReference type="NCBI Taxonomy" id="13288"/>
    <lineage>
        <taxon>Eukaryota</taxon>
        <taxon>Viridiplantae</taxon>
        <taxon>Streptophyta</taxon>
        <taxon>Embryophyta</taxon>
        <taxon>Tracheophyta</taxon>
        <taxon>Spermatophyta</taxon>
        <taxon>Magnoliopsida</taxon>
        <taxon>eudicotyledons</taxon>
        <taxon>Gunneridae</taxon>
        <taxon>Pentapetalae</taxon>
        <taxon>rosids</taxon>
        <taxon>malvids</taxon>
        <taxon>Brassicales</taxon>
        <taxon>Brassicaceae</taxon>
        <taxon>Thlaspideae</taxon>
        <taxon>Thlaspi</taxon>
    </lineage>
</organism>
<gene>
    <name evidence="3" type="ORF">TAV2_LOCUS5848</name>
</gene>
<evidence type="ECO:0000256" key="1">
    <source>
        <dbReference type="SAM" id="Phobius"/>
    </source>
</evidence>